<sequence length="1710" mass="179686">MALPLTSAQGPTILPKNANAATCSSSSLCSSSSRTVLTSEGAQQEVLRPASSSRRGVNFSPSLDPRASQVDGALHASGSMDVLTAQDHEDQDSDDSDVLGEASMDETVGREAHEGPEVYDNDGDGSDDGGGSHAAPATRTAVSSSMTGSTSTPEGLGIGMDDAQDIDASNESLAGHLRRCRAMTGSPNADLQPYSIQDPFVAAIEGTVNRHAHVSSVEGLATHQQDSSSSDLSTASSTRNRGTYLSVANGPLARYASEGPSRSPVRLHDRPLSQIFLNVSANLASLSSSSKQTSVRSSPKSFFSSLLGRSPRSVSRSQGSIPDLAEPTSRTGSAPRSPQLSTPPRRPRHSAEGFSARSSPQPNAFSPSASSPDLVDHSHLNEPATPTGSQVLLAPSAAEGNASEAAAPCQSPPQRRTPLLAAVASFTRSASMRMRADSNPSSPSTSSSSRMPTHSNVTPTRAVIASTSSSGISPGTTLESIGRVVSAPPQRSSESSFRLNRSSTEAEIAPTIESIGLGLASLTESLSTSRHAQPLCGAILDGKYLLIGTTAGLEFLPLPVPGGTAQNAEGGRRSKNTRKPIQLIKRTRFKELTVLSERSNILLAIAGRNDHVRVYALEGIRAMINRAMATLDAQDGYAYVDGQNLDTAEAVSHENPKGKGRATSSSLPHPAQPFRFTARAPAPITVPPPPDYSSLHNASNISASSPTRSNHRRQALTTRPGLRHSSSASIVRAVPMNPRPVSYHGPSTSGSINANAINSFNSSTANAQASARSLRGSRSREFVASRRNSTATIVSKRRSRGDLSRYSITSLRGECLDASGVGPSLNNSVSVLTSTSGTASSAEASHSQGEQDPSGRWESSTSVSDSPSSQSTNGLGSRSLSKKASGPDALPIDSGDLAEVDQALPEAEVQPGNKPAIPSPEVESDSAQRDAWIDRTRVTTIKKIAPREPTIPRIAPGQVSPSMMLAEFLRNSEPPLETQDLEVPHDVDPNRTSSQPLAVRRDSALPRLPDEEGDDSVQMRDRSVDADARDGVIPSGRSSSSSGSALSHVSELEAPPRRMIARGAKATMRPETGDGMLTEAMNGLTFSEIIRDEPPPPPSKPRPLPSSSSVTNGLLSTSSLSTPGTSARASKRWSMGNVGSRLLSRPSASAGDGSGSASLSTPCDSASSGGPLSSTSTPWIPPRSASAPVLAESGDADRPFPPRPSTSETVASSTIDNKRRGRPSPLEPSVPKVPQSSRVPSDAHPANAASPLDYVKLARTKGARLLRAVETKKWTYLAVLGGDDGDRIELFTGSRGISLSLNRTFVLPERPRTIEFQLQGDDLVDIYLVYSESIFALEPATVRVREVGVGRGERRARRERERRMRDLATSASESVEGADLGEHPLDPSVTPHPAESVSQRTPTPDSGRDEPSPTSRDTPQATMFAGHPSSGPPSGVPPHSHFPLPPNGDFSDILSSSSTPTMANSPNIANDPSTIGFRLNVKFTNAPYTTFQQLPFIPPVPSSILASAWTIPPLYTDVVGADADAEADAAMPESPFSIPTAVHSNKASRPGSSRIEPPLLSPISLLGPAVHGSQGPPGLFFVTKGSNLSGIVTAEGKSVIKRPLVWTEAPTNPDPEQASFVEPNRIEILICKRSTTVIINLTRSGIYAIAVAGLERDESPFGDTVSVAPASGLSSSSREIAWLGTHPSTQLFFAERVGSSFVIKCLYARH</sequence>
<feature type="compositionally biased region" description="Low complexity" evidence="1">
    <location>
        <begin position="1147"/>
        <end position="1178"/>
    </location>
</feature>
<accession>A0A238FCU8</accession>
<feature type="compositionally biased region" description="Low complexity" evidence="1">
    <location>
        <begin position="1105"/>
        <end position="1126"/>
    </location>
</feature>
<evidence type="ECO:0000256" key="1">
    <source>
        <dbReference type="SAM" id="MobiDB-lite"/>
    </source>
</evidence>
<feature type="region of interest" description="Disordered" evidence="1">
    <location>
        <begin position="430"/>
        <end position="502"/>
    </location>
</feature>
<feature type="compositionally biased region" description="Low complexity" evidence="1">
    <location>
        <begin position="466"/>
        <end position="477"/>
    </location>
</feature>
<feature type="compositionally biased region" description="Polar residues" evidence="1">
    <location>
        <begin position="1453"/>
        <end position="1471"/>
    </location>
</feature>
<feature type="compositionally biased region" description="Low complexity" evidence="1">
    <location>
        <begin position="23"/>
        <end position="33"/>
    </location>
</feature>
<feature type="compositionally biased region" description="Low complexity" evidence="1">
    <location>
        <begin position="859"/>
        <end position="871"/>
    </location>
</feature>
<feature type="compositionally biased region" description="Basic and acidic residues" evidence="1">
    <location>
        <begin position="999"/>
        <end position="1010"/>
    </location>
</feature>
<feature type="compositionally biased region" description="Low complexity" evidence="1">
    <location>
        <begin position="397"/>
        <end position="408"/>
    </location>
</feature>
<feature type="region of interest" description="Disordered" evidence="1">
    <location>
        <begin position="215"/>
        <end position="245"/>
    </location>
</feature>
<feature type="region of interest" description="Disordered" evidence="1">
    <location>
        <begin position="287"/>
        <end position="388"/>
    </location>
</feature>
<feature type="compositionally biased region" description="Low complexity" evidence="1">
    <location>
        <begin position="287"/>
        <end position="305"/>
    </location>
</feature>
<feature type="compositionally biased region" description="Polar residues" evidence="1">
    <location>
        <begin position="1412"/>
        <end position="1421"/>
    </location>
</feature>
<feature type="region of interest" description="Disordered" evidence="1">
    <location>
        <begin position="650"/>
        <end position="748"/>
    </location>
</feature>
<feature type="compositionally biased region" description="Low complexity" evidence="1">
    <location>
        <begin position="438"/>
        <end position="449"/>
    </location>
</feature>
<feature type="region of interest" description="Disordered" evidence="1">
    <location>
        <begin position="836"/>
        <end position="934"/>
    </location>
</feature>
<feature type="compositionally biased region" description="Pro residues" evidence="1">
    <location>
        <begin position="1095"/>
        <end position="1104"/>
    </location>
</feature>
<dbReference type="OrthoDB" id="6415790at2759"/>
<proteinExistence type="predicted"/>
<dbReference type="STRING" id="269621.A0A238FCU8"/>
<feature type="region of interest" description="Disordered" evidence="1">
    <location>
        <begin position="106"/>
        <end position="162"/>
    </location>
</feature>
<feature type="compositionally biased region" description="Polar residues" evidence="1">
    <location>
        <begin position="328"/>
        <end position="342"/>
    </location>
</feature>
<feature type="region of interest" description="Disordered" evidence="1">
    <location>
        <begin position="768"/>
        <end position="800"/>
    </location>
</feature>
<reference evidence="3" key="1">
    <citation type="submission" date="2016-09" db="EMBL/GenBank/DDBJ databases">
        <authorList>
            <person name="Jeantristanb JTB J.-T."/>
            <person name="Ricardo R."/>
        </authorList>
    </citation>
    <scope>NUCLEOTIDE SEQUENCE [LARGE SCALE GENOMIC DNA]</scope>
</reference>
<keyword evidence="3" id="KW-1185">Reference proteome</keyword>
<feature type="compositionally biased region" description="Low complexity" evidence="1">
    <location>
        <begin position="226"/>
        <end position="238"/>
    </location>
</feature>
<feature type="compositionally biased region" description="Basic and acidic residues" evidence="1">
    <location>
        <begin position="107"/>
        <end position="116"/>
    </location>
</feature>
<feature type="compositionally biased region" description="Polar residues" evidence="1">
    <location>
        <begin position="1205"/>
        <end position="1215"/>
    </location>
</feature>
<feature type="compositionally biased region" description="Polar residues" evidence="1">
    <location>
        <begin position="450"/>
        <end position="459"/>
    </location>
</feature>
<feature type="region of interest" description="Disordered" evidence="1">
    <location>
        <begin position="397"/>
        <end position="416"/>
    </location>
</feature>
<feature type="compositionally biased region" description="Basic and acidic residues" evidence="1">
    <location>
        <begin position="1017"/>
        <end position="1030"/>
    </location>
</feature>
<feature type="region of interest" description="Disordered" evidence="1">
    <location>
        <begin position="969"/>
        <end position="1248"/>
    </location>
</feature>
<feature type="compositionally biased region" description="Low complexity" evidence="1">
    <location>
        <begin position="491"/>
        <end position="502"/>
    </location>
</feature>
<feature type="compositionally biased region" description="Acidic residues" evidence="1">
    <location>
        <begin position="117"/>
        <end position="127"/>
    </location>
</feature>
<evidence type="ECO:0000313" key="3">
    <source>
        <dbReference type="Proteomes" id="UP000198372"/>
    </source>
</evidence>
<feature type="compositionally biased region" description="Polar residues" evidence="1">
    <location>
        <begin position="140"/>
        <end position="153"/>
    </location>
</feature>
<feature type="compositionally biased region" description="Polar residues" evidence="1">
    <location>
        <begin position="50"/>
        <end position="61"/>
    </location>
</feature>
<feature type="compositionally biased region" description="Polar residues" evidence="1">
    <location>
        <begin position="1"/>
        <end position="10"/>
    </location>
</feature>
<feature type="region of interest" description="Disordered" evidence="1">
    <location>
        <begin position="1"/>
        <end position="69"/>
    </location>
</feature>
<feature type="compositionally biased region" description="Low complexity" evidence="1">
    <location>
        <begin position="1035"/>
        <end position="1049"/>
    </location>
</feature>
<feature type="compositionally biased region" description="Basic and acidic residues" evidence="1">
    <location>
        <begin position="1348"/>
        <end position="1366"/>
    </location>
</feature>
<organism evidence="2 3">
    <name type="scientific">Microbotryum intermedium</name>
    <dbReference type="NCBI Taxonomy" id="269621"/>
    <lineage>
        <taxon>Eukaryota</taxon>
        <taxon>Fungi</taxon>
        <taxon>Dikarya</taxon>
        <taxon>Basidiomycota</taxon>
        <taxon>Pucciniomycotina</taxon>
        <taxon>Microbotryomycetes</taxon>
        <taxon>Microbotryales</taxon>
        <taxon>Microbotryaceae</taxon>
        <taxon>Microbotryum</taxon>
    </lineage>
</organism>
<feature type="compositionally biased region" description="Polar residues" evidence="1">
    <location>
        <begin position="694"/>
        <end position="708"/>
    </location>
</feature>
<evidence type="ECO:0000313" key="2">
    <source>
        <dbReference type="EMBL" id="SCV71007.1"/>
    </source>
</evidence>
<feature type="compositionally biased region" description="Low complexity" evidence="1">
    <location>
        <begin position="836"/>
        <end position="847"/>
    </location>
</feature>
<feature type="region of interest" description="Disordered" evidence="1">
    <location>
        <begin position="1348"/>
        <end position="1471"/>
    </location>
</feature>
<dbReference type="Proteomes" id="UP000198372">
    <property type="component" value="Unassembled WGS sequence"/>
</dbReference>
<name>A0A238FCU8_9BASI</name>
<dbReference type="EMBL" id="FMSP01000006">
    <property type="protein sequence ID" value="SCV71007.1"/>
    <property type="molecule type" value="Genomic_DNA"/>
</dbReference>
<protein>
    <submittedName>
        <fullName evidence="2">BQ2448_3769 protein</fullName>
    </submittedName>
</protein>
<feature type="compositionally biased region" description="Polar residues" evidence="1">
    <location>
        <begin position="356"/>
        <end position="371"/>
    </location>
</feature>
<gene>
    <name evidence="2" type="ORF">BQ2448_3769</name>
</gene>